<evidence type="ECO:0000256" key="1">
    <source>
        <dbReference type="ARBA" id="ARBA00022729"/>
    </source>
</evidence>
<evidence type="ECO:0000259" key="3">
    <source>
        <dbReference type="Pfam" id="PF11611"/>
    </source>
</evidence>
<accession>A0A6V8KBJ8</accession>
<evidence type="ECO:0000313" key="5">
    <source>
        <dbReference type="Proteomes" id="UP000482800"/>
    </source>
</evidence>
<evidence type="ECO:0000256" key="2">
    <source>
        <dbReference type="SAM" id="Phobius"/>
    </source>
</evidence>
<feature type="domain" description="DUF4352" evidence="3">
    <location>
        <begin position="58"/>
        <end position="176"/>
    </location>
</feature>
<evidence type="ECO:0000313" key="4">
    <source>
        <dbReference type="EMBL" id="GFJ79346.1"/>
    </source>
</evidence>
<dbReference type="InterPro" id="IPR029050">
    <property type="entry name" value="Immunoprotect_excell_Ig-like"/>
</dbReference>
<keyword evidence="5" id="KW-1185">Reference proteome</keyword>
<dbReference type="AlphaFoldDB" id="A0A6V8KBJ8"/>
<dbReference type="RefSeq" id="WP_173056897.1">
    <property type="nucleotide sequence ID" value="NZ_BAABGO010000001.1"/>
</dbReference>
<dbReference type="InterPro" id="IPR029051">
    <property type="entry name" value="DUF4352"/>
</dbReference>
<reference evidence="4 5" key="2">
    <citation type="submission" date="2020-03" db="EMBL/GenBank/DDBJ databases">
        <authorList>
            <person name="Ichikawa N."/>
            <person name="Kimura A."/>
            <person name="Kitahashi Y."/>
            <person name="Uohara A."/>
        </authorList>
    </citation>
    <scope>NUCLEOTIDE SEQUENCE [LARGE SCALE GENOMIC DNA]</scope>
    <source>
        <strain evidence="4 5">NBRC 108639</strain>
    </source>
</reference>
<keyword evidence="2" id="KW-1133">Transmembrane helix</keyword>
<dbReference type="EMBL" id="BLPF01000001">
    <property type="protein sequence ID" value="GFJ79346.1"/>
    <property type="molecule type" value="Genomic_DNA"/>
</dbReference>
<dbReference type="Pfam" id="PF11611">
    <property type="entry name" value="DUF4352"/>
    <property type="match status" value="1"/>
</dbReference>
<sequence length="186" mass="19615">MEEPPDGESGRGARVAVLIGAAIVLVSLCCCAAAVAGVVTWGDDAYRWFTNERGDTVAVGQAGRDGAFEFTVSRIDCGVSQIGDSFVNQSAVGQFCLAEMTIHNVGKRPATFADALQRGYGPDGDRYAPDSAAGILANSEQQLFQNQINPGNRVTGVVVYDIPPDSHIAELELHESEDTAGLRVKA</sequence>
<reference evidence="4 5" key="1">
    <citation type="submission" date="2020-03" db="EMBL/GenBank/DDBJ databases">
        <title>Whole genome shotgun sequence of Phytohabitans houttuyneae NBRC 108639.</title>
        <authorList>
            <person name="Komaki H."/>
            <person name="Tamura T."/>
        </authorList>
    </citation>
    <scope>NUCLEOTIDE SEQUENCE [LARGE SCALE GENOMIC DNA]</scope>
    <source>
        <strain evidence="4 5">NBRC 108639</strain>
    </source>
</reference>
<keyword evidence="1" id="KW-0732">Signal</keyword>
<dbReference type="Gene3D" id="2.60.40.1240">
    <property type="match status" value="1"/>
</dbReference>
<proteinExistence type="predicted"/>
<keyword evidence="2" id="KW-0812">Transmembrane</keyword>
<protein>
    <recommendedName>
        <fullName evidence="3">DUF4352 domain-containing protein</fullName>
    </recommendedName>
</protein>
<organism evidence="4 5">
    <name type="scientific">Phytohabitans houttuyneae</name>
    <dbReference type="NCBI Taxonomy" id="1076126"/>
    <lineage>
        <taxon>Bacteria</taxon>
        <taxon>Bacillati</taxon>
        <taxon>Actinomycetota</taxon>
        <taxon>Actinomycetes</taxon>
        <taxon>Micromonosporales</taxon>
        <taxon>Micromonosporaceae</taxon>
    </lineage>
</organism>
<feature type="transmembrane region" description="Helical" evidence="2">
    <location>
        <begin position="15"/>
        <end position="39"/>
    </location>
</feature>
<keyword evidence="2" id="KW-0472">Membrane</keyword>
<comment type="caution">
    <text evidence="4">The sequence shown here is derived from an EMBL/GenBank/DDBJ whole genome shotgun (WGS) entry which is preliminary data.</text>
</comment>
<dbReference type="Proteomes" id="UP000482800">
    <property type="component" value="Unassembled WGS sequence"/>
</dbReference>
<name>A0A6V8KBJ8_9ACTN</name>
<gene>
    <name evidence="4" type="ORF">Phou_035260</name>
</gene>